<dbReference type="Proteomes" id="UP000649799">
    <property type="component" value="Unassembled WGS sequence"/>
</dbReference>
<reference evidence="1 2" key="1">
    <citation type="submission" date="2020-03" db="EMBL/GenBank/DDBJ databases">
        <title>Cyclobacterium plantarum sp. nov., a marine bacterium isolated from a coastal-marine wetland.</title>
        <authorList>
            <person name="Sanchez-Porro C."/>
            <person name="Ventosa A."/>
            <person name="Amoozegar M."/>
        </authorList>
    </citation>
    <scope>NUCLEOTIDE SEQUENCE [LARGE SCALE GENOMIC DNA]</scope>
    <source>
        <strain evidence="1 2">GBPx2</strain>
    </source>
</reference>
<dbReference type="EMBL" id="JAANYN010000001">
    <property type="protein sequence ID" value="NHE55747.1"/>
    <property type="molecule type" value="Genomic_DNA"/>
</dbReference>
<accession>A0ABX0H684</accession>
<name>A0ABX0H684_9BACT</name>
<evidence type="ECO:0000313" key="1">
    <source>
        <dbReference type="EMBL" id="NHE55747.1"/>
    </source>
</evidence>
<evidence type="ECO:0000313" key="2">
    <source>
        <dbReference type="Proteomes" id="UP000649799"/>
    </source>
</evidence>
<protein>
    <submittedName>
        <fullName evidence="1">Uncharacterized protein</fullName>
    </submittedName>
</protein>
<keyword evidence="2" id="KW-1185">Reference proteome</keyword>
<proteinExistence type="predicted"/>
<sequence length="111" mass="12947">MLVFYISSSRQGISSGEHNRALTKVSQIDNSPFLFPGPYGNDPLPRGEEDPREITDEKKWDDSYGFDLFQALGKSGNDLHWLFLNQLEIKYFNRNQVLLFVLYHSWRSFLS</sequence>
<comment type="caution">
    <text evidence="1">The sequence shown here is derived from an EMBL/GenBank/DDBJ whole genome shotgun (WGS) entry which is preliminary data.</text>
</comment>
<dbReference type="RefSeq" id="WP_166142912.1">
    <property type="nucleotide sequence ID" value="NZ_JAANYN010000001.1"/>
</dbReference>
<gene>
    <name evidence="1" type="ORF">G9Q97_02845</name>
</gene>
<organism evidence="1 2">
    <name type="scientific">Cyclobacterium plantarum</name>
    <dbReference type="NCBI Taxonomy" id="2716263"/>
    <lineage>
        <taxon>Bacteria</taxon>
        <taxon>Pseudomonadati</taxon>
        <taxon>Bacteroidota</taxon>
        <taxon>Cytophagia</taxon>
        <taxon>Cytophagales</taxon>
        <taxon>Cyclobacteriaceae</taxon>
        <taxon>Cyclobacterium</taxon>
    </lineage>
</organism>